<comment type="caution">
    <text evidence="3">The sequence shown here is derived from an EMBL/GenBank/DDBJ whole genome shotgun (WGS) entry which is preliminary data.</text>
</comment>
<evidence type="ECO:0000313" key="4">
    <source>
        <dbReference type="Proteomes" id="UP000752696"/>
    </source>
</evidence>
<keyword evidence="2" id="KW-0732">Signal</keyword>
<organism evidence="3 4">
    <name type="scientific">Heterotrigona itama</name>
    <dbReference type="NCBI Taxonomy" id="395501"/>
    <lineage>
        <taxon>Eukaryota</taxon>
        <taxon>Metazoa</taxon>
        <taxon>Ecdysozoa</taxon>
        <taxon>Arthropoda</taxon>
        <taxon>Hexapoda</taxon>
        <taxon>Insecta</taxon>
        <taxon>Pterygota</taxon>
        <taxon>Neoptera</taxon>
        <taxon>Endopterygota</taxon>
        <taxon>Hymenoptera</taxon>
        <taxon>Apocrita</taxon>
        <taxon>Aculeata</taxon>
        <taxon>Apoidea</taxon>
        <taxon>Anthophila</taxon>
        <taxon>Apidae</taxon>
        <taxon>Heterotrigona</taxon>
    </lineage>
</organism>
<proteinExistence type="predicted"/>
<accession>A0A6V7HE54</accession>
<gene>
    <name evidence="3" type="ORF">MHI_LOCUS798552</name>
</gene>
<dbReference type="Proteomes" id="UP000752696">
    <property type="component" value="Unassembled WGS sequence"/>
</dbReference>
<keyword evidence="4" id="KW-1185">Reference proteome</keyword>
<dbReference type="EMBL" id="CAJDYZ010010764">
    <property type="protein sequence ID" value="CAD1478449.1"/>
    <property type="molecule type" value="Genomic_DNA"/>
</dbReference>
<feature type="signal peptide" evidence="2">
    <location>
        <begin position="1"/>
        <end position="27"/>
    </location>
</feature>
<sequence>KTSSVLATMTNFLSLLVLTLACVIVHAQQTSDQKPVFGQTFDEIVVSSDLNVRRKSKESRQGKRLTNIPSGTTGPPEKSTVLASRFVSNDGSRITSEKTKSKRDISNLQKRSLRRMDRSNDNLVSQVANEIENVTESLNASALTIGEKTRRKAKVAGRSDARISLTREPKDGGALRNRGISEPIFILTSLCFNPQPLYPGDALGVSGASQTPFCLELVLDYNAKDSFLGIMQTTSISFQNINNIVRTKKSIGLNNTRKLTRGTKVSVSRATLTFYPRSEHGSVVRIDSTDRFSLNNINVRGQTGATETDLVSHRDAESVSVVVRIPVGVYIDYTPATILCLPWKGWTINSSRPIRSVDPLTADQKDQ</sequence>
<evidence type="ECO:0000256" key="1">
    <source>
        <dbReference type="SAM" id="MobiDB-lite"/>
    </source>
</evidence>
<dbReference type="AlphaFoldDB" id="A0A6V7HE54"/>
<feature type="non-terminal residue" evidence="3">
    <location>
        <position position="1"/>
    </location>
</feature>
<feature type="region of interest" description="Disordered" evidence="1">
    <location>
        <begin position="55"/>
        <end position="79"/>
    </location>
</feature>
<evidence type="ECO:0000313" key="3">
    <source>
        <dbReference type="EMBL" id="CAD1478449.1"/>
    </source>
</evidence>
<name>A0A6V7HE54_9HYME</name>
<protein>
    <submittedName>
        <fullName evidence="3">Uncharacterized protein</fullName>
    </submittedName>
</protein>
<evidence type="ECO:0000256" key="2">
    <source>
        <dbReference type="SAM" id="SignalP"/>
    </source>
</evidence>
<feature type="chain" id="PRO_5028039306" evidence="2">
    <location>
        <begin position="28"/>
        <end position="367"/>
    </location>
</feature>
<reference evidence="3" key="1">
    <citation type="submission" date="2020-07" db="EMBL/GenBank/DDBJ databases">
        <authorList>
            <person name="Nazaruddin N."/>
        </authorList>
    </citation>
    <scope>NUCLEOTIDE SEQUENCE</scope>
</reference>
<dbReference type="OrthoDB" id="6629392at2759"/>